<dbReference type="SUPFAM" id="SSF53649">
    <property type="entry name" value="Alkaline phosphatase-like"/>
    <property type="match status" value="2"/>
</dbReference>
<evidence type="ECO:0000313" key="1">
    <source>
        <dbReference type="EMBL" id="TWT52054.1"/>
    </source>
</evidence>
<proteinExistence type="predicted"/>
<dbReference type="AlphaFoldDB" id="A0A5C5WML3"/>
<dbReference type="InterPro" id="IPR017850">
    <property type="entry name" value="Alkaline_phosphatase_core_sf"/>
</dbReference>
<dbReference type="Proteomes" id="UP000317243">
    <property type="component" value="Unassembled WGS sequence"/>
</dbReference>
<sequence length="487" mass="55279">MPNDRRVICLELNELSTELLNLFIQAGELPAFDRLRNQSIVATTDAEASGKWLHSTTQWQTVYSGLPHHVHQEDRLALPSSVRSSPVVESIADSGRPIAQCGTCFDDDEVRSLNEDLSESNSPIAQLLSNDELELLSRFFLQRATDDRDHSTPIGARETLGLFRSLRKRGLTGQTAQRILQQLFAERTRSVRWKRPLLLDAIQCDLFEEYYSSHRPALSMFRSHTASHFQRRYWRYFQPELFPIRASASDLLTFRTALLECYRSIDQTIERFLRLDPQATIMVVPGLGQRAFPEHDQAGSSRESSFVGREFLEQQLAPNRSVFSEPTFGPEFRLRFENCDDAATAVNALESLIDSEGRPAFELRQHSNRLTGIATRRSIAAKEELLTDQKTRQKVLLSDLVRIEQNPLSSHADPEGIFWIRQPGIRHRVVQQPISLTQIAPTILDILDLPCPSELQGASLFESPAEDISPVRSHHLQTGRRTVSAKC</sequence>
<evidence type="ECO:0000313" key="2">
    <source>
        <dbReference type="Proteomes" id="UP000317243"/>
    </source>
</evidence>
<comment type="caution">
    <text evidence="1">The sequence shown here is derived from an EMBL/GenBank/DDBJ whole genome shotgun (WGS) entry which is preliminary data.</text>
</comment>
<gene>
    <name evidence="1" type="ORF">KOR42_31510</name>
</gene>
<dbReference type="EMBL" id="SIHI01000008">
    <property type="protein sequence ID" value="TWT52054.1"/>
    <property type="molecule type" value="Genomic_DNA"/>
</dbReference>
<accession>A0A5C5WML3</accession>
<dbReference type="RefSeq" id="WP_146510638.1">
    <property type="nucleotide sequence ID" value="NZ_SIHI01000008.1"/>
</dbReference>
<name>A0A5C5WML3_9PLAN</name>
<keyword evidence="2" id="KW-1185">Reference proteome</keyword>
<protein>
    <submittedName>
        <fullName evidence="1">Uncharacterized protein</fullName>
    </submittedName>
</protein>
<dbReference type="Gene3D" id="3.40.720.10">
    <property type="entry name" value="Alkaline Phosphatase, subunit A"/>
    <property type="match status" value="1"/>
</dbReference>
<organism evidence="1 2">
    <name type="scientific">Thalassoglobus neptunius</name>
    <dbReference type="NCBI Taxonomy" id="1938619"/>
    <lineage>
        <taxon>Bacteria</taxon>
        <taxon>Pseudomonadati</taxon>
        <taxon>Planctomycetota</taxon>
        <taxon>Planctomycetia</taxon>
        <taxon>Planctomycetales</taxon>
        <taxon>Planctomycetaceae</taxon>
        <taxon>Thalassoglobus</taxon>
    </lineage>
</organism>
<dbReference type="OrthoDB" id="244470at2"/>
<reference evidence="1 2" key="1">
    <citation type="submission" date="2019-02" db="EMBL/GenBank/DDBJ databases">
        <title>Deep-cultivation of Planctomycetes and their phenomic and genomic characterization uncovers novel biology.</title>
        <authorList>
            <person name="Wiegand S."/>
            <person name="Jogler M."/>
            <person name="Boedeker C."/>
            <person name="Pinto D."/>
            <person name="Vollmers J."/>
            <person name="Rivas-Marin E."/>
            <person name="Kohn T."/>
            <person name="Peeters S.H."/>
            <person name="Heuer A."/>
            <person name="Rast P."/>
            <person name="Oberbeckmann S."/>
            <person name="Bunk B."/>
            <person name="Jeske O."/>
            <person name="Meyerdierks A."/>
            <person name="Storesund J.E."/>
            <person name="Kallscheuer N."/>
            <person name="Luecker S."/>
            <person name="Lage O.M."/>
            <person name="Pohl T."/>
            <person name="Merkel B.J."/>
            <person name="Hornburger P."/>
            <person name="Mueller R.-W."/>
            <person name="Bruemmer F."/>
            <person name="Labrenz M."/>
            <person name="Spormann A.M."/>
            <person name="Op Den Camp H."/>
            <person name="Overmann J."/>
            <person name="Amann R."/>
            <person name="Jetten M.S.M."/>
            <person name="Mascher T."/>
            <person name="Medema M.H."/>
            <person name="Devos D.P."/>
            <person name="Kaster A.-K."/>
            <person name="Ovreas L."/>
            <person name="Rohde M."/>
            <person name="Galperin M.Y."/>
            <person name="Jogler C."/>
        </authorList>
    </citation>
    <scope>NUCLEOTIDE SEQUENCE [LARGE SCALE GENOMIC DNA]</scope>
    <source>
        <strain evidence="1 2">KOR42</strain>
    </source>
</reference>